<dbReference type="AlphaFoldDB" id="A0A8J2T923"/>
<dbReference type="EMBL" id="HG316457">
    <property type="protein sequence ID" value="CDF89594.1"/>
    <property type="molecule type" value="Genomic_DNA"/>
</dbReference>
<evidence type="ECO:0000256" key="3">
    <source>
        <dbReference type="SAM" id="Phobius"/>
    </source>
</evidence>
<dbReference type="InterPro" id="IPR011701">
    <property type="entry name" value="MFS"/>
</dbReference>
<feature type="transmembrane region" description="Helical" evidence="3">
    <location>
        <begin position="416"/>
        <end position="437"/>
    </location>
</feature>
<feature type="transmembrane region" description="Helical" evidence="3">
    <location>
        <begin position="180"/>
        <end position="199"/>
    </location>
</feature>
<dbReference type="Proteomes" id="UP000019375">
    <property type="component" value="Unassembled WGS sequence"/>
</dbReference>
<dbReference type="PANTHER" id="PTHR11360:SF315">
    <property type="entry name" value="TRANSPORTER MCH2-RELATED"/>
    <property type="match status" value="1"/>
</dbReference>
<sequence length="487" mass="53670">MNASHKDEDLQSNYKAITVSSDVELTSKDRNFEPQSHSTNTRLEVPDGGYGWFVVLAFFIYNFCTWGANAGYDIYLQHYLEAHTFPGGGKLDYSAIGGFSFGVGVLFGPLIIWLQNVFPVQAVIGAGIVFQAAALILAAFSKKLWQIYLTQGVLLSFGLAFIFIPSLTLLPQWFRKKRSLATGIATSGSGVGGVIFNLGMYRMIEIRSVKWALIVQFIICLVLNNVALLLTRTRKEAVFQNSNIRTKFFDKKVCKNVGVWLVIGWVGITTFGYVVVLYSLSTFTTSIGYSAKQGSYVSCMVAVGWFFGRPAIGHISDRYGPISVGVLVHLILAILCWAMWIPCRNLATAIAFGILQGLLMGTIWTTIGAIVARVVGLRRMGLAFGLVWVSIGAFGIVSPIIGLVLRSGQGTKPTDFKRTCIFAGFGYFGASLFQWLLRGYIIARDRKIERNTGAINVNEDQDELDVSVKITDLIRSSFILRNVSKKV</sequence>
<keyword evidence="3" id="KW-1133">Transmembrane helix</keyword>
<dbReference type="PANTHER" id="PTHR11360">
    <property type="entry name" value="MONOCARBOXYLATE TRANSPORTER"/>
    <property type="match status" value="1"/>
</dbReference>
<dbReference type="GO" id="GO:0016020">
    <property type="term" value="C:membrane"/>
    <property type="evidence" value="ECO:0007669"/>
    <property type="project" value="UniProtKB-SubCell"/>
</dbReference>
<keyword evidence="3" id="KW-0812">Transmembrane</keyword>
<feature type="transmembrane region" description="Helical" evidence="3">
    <location>
        <begin position="257"/>
        <end position="280"/>
    </location>
</feature>
<dbReference type="CDD" id="cd17352">
    <property type="entry name" value="MFS_MCT_SLC16"/>
    <property type="match status" value="1"/>
</dbReference>
<feature type="transmembrane region" description="Helical" evidence="3">
    <location>
        <begin position="152"/>
        <end position="174"/>
    </location>
</feature>
<keyword evidence="5" id="KW-1185">Reference proteome</keyword>
<dbReference type="Pfam" id="PF07690">
    <property type="entry name" value="MFS_1"/>
    <property type="match status" value="1"/>
</dbReference>
<feature type="transmembrane region" description="Helical" evidence="3">
    <location>
        <begin position="211"/>
        <end position="230"/>
    </location>
</feature>
<evidence type="ECO:0000256" key="2">
    <source>
        <dbReference type="ARBA" id="ARBA00006727"/>
    </source>
</evidence>
<feature type="transmembrane region" description="Helical" evidence="3">
    <location>
        <begin position="382"/>
        <end position="404"/>
    </location>
</feature>
<comment type="subcellular location">
    <subcellularLocation>
        <location evidence="1">Membrane</location>
        <topology evidence="1">Multi-pass membrane protein</topology>
    </subcellularLocation>
</comment>
<evidence type="ECO:0000313" key="5">
    <source>
        <dbReference type="Proteomes" id="UP000019375"/>
    </source>
</evidence>
<accession>A0A8J2T923</accession>
<feature type="transmembrane region" description="Helical" evidence="3">
    <location>
        <begin position="319"/>
        <end position="340"/>
    </location>
</feature>
<feature type="transmembrane region" description="Helical" evidence="3">
    <location>
        <begin position="93"/>
        <end position="114"/>
    </location>
</feature>
<feature type="transmembrane region" description="Helical" evidence="3">
    <location>
        <begin position="346"/>
        <end position="370"/>
    </location>
</feature>
<feature type="transmembrane region" description="Helical" evidence="3">
    <location>
        <begin position="50"/>
        <end position="72"/>
    </location>
</feature>
<organism evidence="4 5">
    <name type="scientific">Zygosaccharomyces bailii (strain CLIB 213 / ATCC 58445 / CBS 680 / BCRC 21525 / NBRC 1098 / NCYC 1416 / NRRL Y-2227)</name>
    <dbReference type="NCBI Taxonomy" id="1333698"/>
    <lineage>
        <taxon>Eukaryota</taxon>
        <taxon>Fungi</taxon>
        <taxon>Dikarya</taxon>
        <taxon>Ascomycota</taxon>
        <taxon>Saccharomycotina</taxon>
        <taxon>Saccharomycetes</taxon>
        <taxon>Saccharomycetales</taxon>
        <taxon>Saccharomycetaceae</taxon>
        <taxon>Zygosaccharomyces</taxon>
    </lineage>
</organism>
<protein>
    <submittedName>
        <fullName evidence="4">ZYBA0S04-08020g1_1</fullName>
    </submittedName>
</protein>
<name>A0A8J2T923_ZYGB2</name>
<dbReference type="InterPro" id="IPR036259">
    <property type="entry name" value="MFS_trans_sf"/>
</dbReference>
<proteinExistence type="inferred from homology"/>
<dbReference type="GO" id="GO:0022857">
    <property type="term" value="F:transmembrane transporter activity"/>
    <property type="evidence" value="ECO:0007669"/>
    <property type="project" value="InterPro"/>
</dbReference>
<comment type="similarity">
    <text evidence="2">Belongs to the major facilitator superfamily. Monocarboxylate porter (TC 2.A.1.13) family.</text>
</comment>
<dbReference type="OrthoDB" id="6499973at2759"/>
<gene>
    <name evidence="4" type="ORF">BN860_08020g</name>
</gene>
<evidence type="ECO:0000313" key="4">
    <source>
        <dbReference type="EMBL" id="CDF89594.1"/>
    </source>
</evidence>
<dbReference type="SUPFAM" id="SSF103473">
    <property type="entry name" value="MFS general substrate transporter"/>
    <property type="match status" value="1"/>
</dbReference>
<dbReference type="Gene3D" id="1.20.1250.20">
    <property type="entry name" value="MFS general substrate transporter like domains"/>
    <property type="match status" value="2"/>
</dbReference>
<keyword evidence="3" id="KW-0472">Membrane</keyword>
<reference evidence="5" key="1">
    <citation type="journal article" date="2013" name="Genome Announc.">
        <title>Genome sequence of the food spoilage yeast Zygosaccharomyces bailii CLIB 213(T).</title>
        <authorList>
            <person name="Galeote V."/>
            <person name="Bigey F."/>
            <person name="Devillers H."/>
            <person name="Neuveglise C."/>
            <person name="Dequin S."/>
        </authorList>
    </citation>
    <scope>NUCLEOTIDE SEQUENCE [LARGE SCALE GENOMIC DNA]</scope>
    <source>
        <strain evidence="5">CLIB 213 / ATCC 58445 / CBS 680 / CCRC 21525 / NBRC 1098 / NCYC 1416 / NRRL Y-2227</strain>
    </source>
</reference>
<evidence type="ECO:0000256" key="1">
    <source>
        <dbReference type="ARBA" id="ARBA00004141"/>
    </source>
</evidence>
<feature type="transmembrane region" description="Helical" evidence="3">
    <location>
        <begin position="120"/>
        <end position="140"/>
    </location>
</feature>
<dbReference type="InterPro" id="IPR050327">
    <property type="entry name" value="Proton-linked_MCT"/>
</dbReference>